<keyword evidence="1" id="KW-0694">RNA-binding</keyword>
<evidence type="ECO:0000256" key="1">
    <source>
        <dbReference type="PROSITE-ProRule" id="PRU00182"/>
    </source>
</evidence>
<dbReference type="EMBL" id="CP121687">
    <property type="protein sequence ID" value="WZL69029.1"/>
    <property type="molecule type" value="Genomic_DNA"/>
</dbReference>
<gene>
    <name evidence="2" type="primary">yaaA</name>
    <name evidence="2" type="ORF">QBE51_09395</name>
</gene>
<reference evidence="2 3" key="1">
    <citation type="submission" date="2023-03" db="EMBL/GenBank/DDBJ databases">
        <title>Novel Species.</title>
        <authorList>
            <person name="Ma S."/>
        </authorList>
    </citation>
    <scope>NUCLEOTIDE SEQUENCE [LARGE SCALE GENOMIC DNA]</scope>
    <source>
        <strain evidence="2 3">LIND6LT2</strain>
    </source>
</reference>
<dbReference type="Gene3D" id="3.10.290.10">
    <property type="entry name" value="RNA-binding S4 domain"/>
    <property type="match status" value="1"/>
</dbReference>
<evidence type="ECO:0000313" key="3">
    <source>
        <dbReference type="Proteomes" id="UP001486565"/>
    </source>
</evidence>
<sequence>MEKVKINTEYIKLDQFLKYADIVQSGAEAKYFITENEIKVNGEIVSQRGKKLRSGDKVDINGKLYIIIN</sequence>
<dbReference type="SUPFAM" id="SSF55174">
    <property type="entry name" value="Alpha-L RNA-binding motif"/>
    <property type="match status" value="1"/>
</dbReference>
<organism evidence="2 3">
    <name type="scientific">Defluviitalea saccharophila</name>
    <dbReference type="NCBI Taxonomy" id="879970"/>
    <lineage>
        <taxon>Bacteria</taxon>
        <taxon>Bacillati</taxon>
        <taxon>Bacillota</taxon>
        <taxon>Clostridia</taxon>
        <taxon>Lachnospirales</taxon>
        <taxon>Defluviitaleaceae</taxon>
        <taxon>Defluviitalea</taxon>
    </lineage>
</organism>
<dbReference type="NCBIfam" id="TIGR02988">
    <property type="entry name" value="YaaA_near_RecF"/>
    <property type="match status" value="1"/>
</dbReference>
<dbReference type="CDD" id="cd00165">
    <property type="entry name" value="S4"/>
    <property type="match status" value="1"/>
</dbReference>
<name>A0ABZ2Y1B5_9FIRM</name>
<dbReference type="InterPro" id="IPR014330">
    <property type="entry name" value="RNA-bd_S4-rel_YaaA"/>
</dbReference>
<dbReference type="Pfam" id="PF13275">
    <property type="entry name" value="S4_2"/>
    <property type="match status" value="1"/>
</dbReference>
<keyword evidence="3" id="KW-1185">Reference proteome</keyword>
<dbReference type="InterPro" id="IPR036986">
    <property type="entry name" value="S4_RNA-bd_sf"/>
</dbReference>
<evidence type="ECO:0000313" key="2">
    <source>
        <dbReference type="EMBL" id="WZL69029.1"/>
    </source>
</evidence>
<protein>
    <submittedName>
        <fullName evidence="2">S4 domain-containing protein YaaA</fullName>
    </submittedName>
</protein>
<dbReference type="Proteomes" id="UP001486565">
    <property type="component" value="Chromosome"/>
</dbReference>
<dbReference type="PROSITE" id="PS50889">
    <property type="entry name" value="S4"/>
    <property type="match status" value="1"/>
</dbReference>
<accession>A0ABZ2Y1B5</accession>
<proteinExistence type="predicted"/>